<evidence type="ECO:0000313" key="3">
    <source>
        <dbReference type="Proteomes" id="UP000494115"/>
    </source>
</evidence>
<dbReference type="RefSeq" id="WP_175104177.1">
    <property type="nucleotide sequence ID" value="NZ_CADIKM010000005.1"/>
</dbReference>
<dbReference type="AlphaFoldDB" id="A0A6S7AZR0"/>
<feature type="region of interest" description="Disordered" evidence="1">
    <location>
        <begin position="335"/>
        <end position="355"/>
    </location>
</feature>
<accession>A0A6S7AZR0</accession>
<organism evidence="2 3">
    <name type="scientific">Pararobbsia alpina</name>
    <dbReference type="NCBI Taxonomy" id="621374"/>
    <lineage>
        <taxon>Bacteria</taxon>
        <taxon>Pseudomonadati</taxon>
        <taxon>Pseudomonadota</taxon>
        <taxon>Betaproteobacteria</taxon>
        <taxon>Burkholderiales</taxon>
        <taxon>Burkholderiaceae</taxon>
        <taxon>Pararobbsia</taxon>
    </lineage>
</organism>
<name>A0A6S7AZR0_9BURK</name>
<feature type="region of interest" description="Disordered" evidence="1">
    <location>
        <begin position="267"/>
        <end position="298"/>
    </location>
</feature>
<protein>
    <submittedName>
        <fullName evidence="2">Uncharacterized protein</fullName>
    </submittedName>
</protein>
<sequence>MSRLDLLRMTDLYRSNNVVLLNKYNVLRGVGAFAALLHPQQADRALRKLVQVSQAVSRAAPLRATSVPGSSIWGGRVAVGKWDATISRLKTVLKEDSYARHFFREYLKQDNVQFPYVEARLARGSAFYLLPSPGRTGRESGRADCEASRADCEASRADRDASCADCNASRADCEAALETSPLESSLDSHRMMASREELMALVRKCVTWELEKHFASLTVRESRVSLASSTPSIEDIDRRATRDVSMQILPRLASTPLPTRRHALVAPPEISDDGPLLPPPEDFADASSMQSARTSIASGDIPSPIEALGIFRIPRPVFTYCLPVFWAPPTDSALATPPEISDDGPLLPTPEDFADAPSIQHVRTSLAPRDIRRAASEPAINFAGQVVEAPKLVQPRPLITLQPTQAAPLMIAELKAVLARRGRVE</sequence>
<keyword evidence="3" id="KW-1185">Reference proteome</keyword>
<proteinExistence type="predicted"/>
<feature type="compositionally biased region" description="Polar residues" evidence="1">
    <location>
        <begin position="287"/>
        <end position="297"/>
    </location>
</feature>
<reference evidence="2 3" key="1">
    <citation type="submission" date="2020-04" db="EMBL/GenBank/DDBJ databases">
        <authorList>
            <person name="De Canck E."/>
        </authorList>
    </citation>
    <scope>NUCLEOTIDE SEQUENCE [LARGE SCALE GENOMIC DNA]</scope>
    <source>
        <strain evidence="2 3">LMG 28138</strain>
    </source>
</reference>
<dbReference type="Proteomes" id="UP000494115">
    <property type="component" value="Unassembled WGS sequence"/>
</dbReference>
<evidence type="ECO:0000313" key="2">
    <source>
        <dbReference type="EMBL" id="CAB3783082.1"/>
    </source>
</evidence>
<evidence type="ECO:0000256" key="1">
    <source>
        <dbReference type="SAM" id="MobiDB-lite"/>
    </source>
</evidence>
<dbReference type="EMBL" id="CADIKM010000005">
    <property type="protein sequence ID" value="CAB3783082.1"/>
    <property type="molecule type" value="Genomic_DNA"/>
</dbReference>
<gene>
    <name evidence="2" type="ORF">LMG28138_01567</name>
</gene>